<feature type="compositionally biased region" description="Basic and acidic residues" evidence="3">
    <location>
        <begin position="267"/>
        <end position="293"/>
    </location>
</feature>
<accession>A0A8S1ZYI1</accession>
<feature type="transmembrane region" description="Helical" evidence="4">
    <location>
        <begin position="2260"/>
        <end position="2280"/>
    </location>
</feature>
<feature type="compositionally biased region" description="Basic residues" evidence="3">
    <location>
        <begin position="315"/>
        <end position="326"/>
    </location>
</feature>
<dbReference type="GO" id="GO:0005524">
    <property type="term" value="F:ATP binding"/>
    <property type="evidence" value="ECO:0007669"/>
    <property type="project" value="InterPro"/>
</dbReference>
<dbReference type="SMART" id="SM00239">
    <property type="entry name" value="C2"/>
    <property type="match status" value="1"/>
</dbReference>
<dbReference type="InterPro" id="IPR003959">
    <property type="entry name" value="ATPase_AAA_core"/>
</dbReference>
<dbReference type="Pfam" id="PF06101">
    <property type="entry name" value="Vps62"/>
    <property type="match status" value="1"/>
</dbReference>
<feature type="region of interest" description="Disordered" evidence="3">
    <location>
        <begin position="164"/>
        <end position="201"/>
    </location>
</feature>
<dbReference type="FunFam" id="1.20.58.760:FF:000015">
    <property type="entry name" value="ATP-dependent zinc metalloprotease FtsH 3"/>
    <property type="match status" value="1"/>
</dbReference>
<dbReference type="InterPro" id="IPR035892">
    <property type="entry name" value="C2_domain_sf"/>
</dbReference>
<evidence type="ECO:0000256" key="2">
    <source>
        <dbReference type="SAM" id="Coils"/>
    </source>
</evidence>
<sequence length="2334" mass="262970">MGRLKFACPVLEINLISAQDLAPVSRNMKTYSVAWINTDPMRKLTTRVDQSNRANPIWNEKFVFRVNDKILDVDASAIVIEIYAAAWAKDALVGTVNVLLSDLFAPWSGFGDGDDGGGGNNNMRLVTLQIRRPSGRLQGFLRLGVALLDGGQRSMPLSIEVFDGSRRGETNSNKRDQEASRMMHRRTNSDQTDLTTSTNDYGVKTGVVTGNGGGGGGGGGIVVGADSMVNGSLCSSDIGPSASVVAAAIAQGLYNRQKTAVKAASSNKEDASSILEGKTEGIEHRVERWRAEKNGTAGAGEAAGSSDDSSGKGGAGRRRRRRRRKEKQQGRRNGGGEGKKGLFSCFGNVFGCEISITCGGGSGGEGDSTKKRYNNNKVVNLSAVDETGISELDSESSEPKPFSLPSPLPCWPQGKGFATGRINLGEIEVVKITKFHRVWSSDSSHDKSKRATFYRAEEIPEGFHCFGHYCQPTDQPLRGYVLAARSSKAVNADDLPPLKKPVSYSLVWSADSEKNGGGYFWLPNPPVGYRAMGVIVTHEPGEPETEEVRCVREDLTESCETSEMILEVGSSKKSNGSSSLFSVWSTRPCERGMLSQGVAVGSFFCCTYDLSSDRTVPDIGCLKNLDPTLHAMPNLDQVHAVIEHFGPTVYFHPEEAYMPSSVQWFFKNGALLYRSGKSQGQPINSTGSNLPAGGCNDMEFWIDLPEDEEAKSNLKKGNLESSELYVHVKPALGGTFTDIVMWIFSPFNGPATLKIGLFTLPMTRIGEHVGDWEHFTFRICNFSGELWQMFFSQHSGGGWVDASDIEFVKDNKPAVYSSKHGHASFPHPGMYLQGSSKLGIGVRNDVAKSKYIVDSSQRYVIVAAEYLGKGAVIEPCWLQYMREWGPTIAYDSGSEINKIMNLLPLVVRFSIENIVDLFPIALYGEEGPTGPKEKDNWEGDEIYGVEFHYGVIAAMDFISASSISSPFLTQLSPLSLSSGTVSLKPRYRVKKRNFGSRESNKSRKIVPIRGCFGFSEVNGSFLRSKQSDYGSEAVSESLRLSSEYNSAKTRESVIQFVTKPLVYALFCIAIGFSPIHSFQAPALAVPFVSDVIWKKKKETVREKEVVLKAVDHEFSDYTRRLLETVSVLLKTIDKVRKENGDVAEVGTALDTVKVEKEKLQKEIMSGLYRDMRRLRKERDVLMKRADGIVDEALRLKKESEKLLRKGAREKVEKLEESVDIMESDYNKIWERIDEIDDIILKKETTTLSFGVRELIFIERECVELVKSFNREMNQKSFESVPESSITKLSRSEIKQELVNAQRKHLEQMILPNVLELEEVDPFFNRDSVDFSLRIKKRLEESKKLQRDLQNRIRKRMKKFGEEKLFVQKTPEGEAVKGFPEAEVKWMFGDKEVVVPKAIQLHLRHGWKKWQEEAKADLKQKLLEDVDFGKQYIAQRQEQVLLDRDRVVSKTWYNEDKNRWEMDPMAVPYAVSRKLIDSARIRHDYAVMYVALKGDDKEYYVDIKEYEMLFEKFGGFDALYLKMLACGIPTSVHLMWIPMSELSLQQQFLLVTRVVSRVFNALRKTQVVSNAKDTVIERIQNINDDIMMAVVFPVIEFIIPYQLRLRLGMAWPEEIEQTVGSTWYLQWQSEAEMNFKSRNTEDFKWFLWFLIRSSIYGFVLYHVFRFLKRKVPRLLGYGPFRRDPNVRKFWRVKSYFTYRKRRIKQKRKAGIDPIKTAFDRMKRVKNPPIPLKNFASIESMREEINEVVAFLQNPKAFQEMGARAPRGVLIVGERGTGKTSLALAIAAEARVPVVNVEAQELEAGLWVGQSAANVRELFQTARDLAPVIIFVEDFDLFAGVRGKFVHTKQQDHESFINQLLVELDGFEKQDGVVLMATTRNHKQIDEALRRPGRMDRVFHLQSPTEMERERILHNAAEETMDRELVDLVDWRKVSEKTTLLRPIELKLVPMALESSAFRSKFLDTDELLSYVSWFATFSHVVPSWLRKTKVAKTMGKMLVNHLGLNLTKEDLENVVDLMEPYGQISNGIELLNPPVDWTRETKFPHAVWAAGRALITLLIPNFDVVENLWLEPSSWEGIGCTKITKVTSGGSAIGNTESRSYLEKKLVFCFGSHIASQMLLPPGDENFLSSSEITKAQEIATRMVLQYGWGPDDSPAVYYATNAVSALSMGNIHEYEMAGKVEKIYDLAYEKAKGMLLKNRRVLEKITEELLEYEILTQKDLERIVHENGGIREKEPFFLSGTNYNEASHQRGDASCDFTTCYYGLGMAFLAVAAISLPYILGVTALFLRLGLMIALAMVLVSFMTYASEHLAIKWFLKGLENRNTTRKKSICFLC</sequence>
<dbReference type="SUPFAM" id="SSF52540">
    <property type="entry name" value="P-loop containing nucleoside triphosphate hydrolases"/>
    <property type="match status" value="1"/>
</dbReference>
<keyword evidence="4" id="KW-0472">Membrane</keyword>
<keyword evidence="1" id="KW-0809">Transit peptide</keyword>
<evidence type="ECO:0000313" key="6">
    <source>
        <dbReference type="EMBL" id="CAE5966080.1"/>
    </source>
</evidence>
<dbReference type="GO" id="GO:0004176">
    <property type="term" value="F:ATP-dependent peptidase activity"/>
    <property type="evidence" value="ECO:0007669"/>
    <property type="project" value="InterPro"/>
</dbReference>
<feature type="compositionally biased region" description="Basic and acidic residues" evidence="3">
    <location>
        <begin position="164"/>
        <end position="181"/>
    </location>
</feature>
<dbReference type="InterPro" id="IPR000008">
    <property type="entry name" value="C2_dom"/>
</dbReference>
<organism evidence="6 7">
    <name type="scientific">Arabidopsis arenosa</name>
    <name type="common">Sand rock-cress</name>
    <name type="synonym">Cardaminopsis arenosa</name>
    <dbReference type="NCBI Taxonomy" id="38785"/>
    <lineage>
        <taxon>Eukaryota</taxon>
        <taxon>Viridiplantae</taxon>
        <taxon>Streptophyta</taxon>
        <taxon>Embryophyta</taxon>
        <taxon>Tracheophyta</taxon>
        <taxon>Spermatophyta</taxon>
        <taxon>Magnoliopsida</taxon>
        <taxon>eudicotyledons</taxon>
        <taxon>Gunneridae</taxon>
        <taxon>Pentapetalae</taxon>
        <taxon>rosids</taxon>
        <taxon>malvids</taxon>
        <taxon>Brassicales</taxon>
        <taxon>Brassicaceae</taxon>
        <taxon>Camelineae</taxon>
        <taxon>Arabidopsis</taxon>
    </lineage>
</organism>
<dbReference type="Gene3D" id="1.20.58.760">
    <property type="entry name" value="Peptidase M41"/>
    <property type="match status" value="1"/>
</dbReference>
<evidence type="ECO:0000256" key="3">
    <source>
        <dbReference type="SAM" id="MobiDB-lite"/>
    </source>
</evidence>
<protein>
    <recommendedName>
        <fullName evidence="5">C2 domain-containing protein</fullName>
    </recommendedName>
</protein>
<dbReference type="InterPro" id="IPR027417">
    <property type="entry name" value="P-loop_NTPase"/>
</dbReference>
<proteinExistence type="predicted"/>
<dbReference type="GO" id="GO:0006952">
    <property type="term" value="P:defense response"/>
    <property type="evidence" value="ECO:0007669"/>
    <property type="project" value="InterPro"/>
</dbReference>
<dbReference type="GO" id="GO:0004222">
    <property type="term" value="F:metalloendopeptidase activity"/>
    <property type="evidence" value="ECO:0007669"/>
    <property type="project" value="InterPro"/>
</dbReference>
<feature type="domain" description="C2" evidence="5">
    <location>
        <begin position="1"/>
        <end position="115"/>
    </location>
</feature>
<dbReference type="EMBL" id="LR999453">
    <property type="protein sequence ID" value="CAE5966080.1"/>
    <property type="molecule type" value="Genomic_DNA"/>
</dbReference>
<dbReference type="InterPro" id="IPR000642">
    <property type="entry name" value="Peptidase_M41"/>
</dbReference>
<reference evidence="6" key="1">
    <citation type="submission" date="2021-01" db="EMBL/GenBank/DDBJ databases">
        <authorList>
            <person name="Bezrukov I."/>
        </authorList>
    </citation>
    <scope>NUCLEOTIDE SEQUENCE</scope>
</reference>
<dbReference type="Pfam" id="PF00168">
    <property type="entry name" value="C2"/>
    <property type="match status" value="1"/>
</dbReference>
<dbReference type="PANTHER" id="PTHR48203:SF3">
    <property type="entry name" value="VACUOLAR PROTEIN SORTING-ASSOCIATED PROTEIN 62"/>
    <property type="match status" value="1"/>
</dbReference>
<dbReference type="FunFam" id="3.40.50.300:FF:001891">
    <property type="entry name" value="ATP-dependent zinc metalloprotease FtsH 3"/>
    <property type="match status" value="1"/>
</dbReference>
<dbReference type="Gene3D" id="3.40.50.300">
    <property type="entry name" value="P-loop containing nucleotide triphosphate hydrolases"/>
    <property type="match status" value="1"/>
</dbReference>
<dbReference type="InterPro" id="IPR003593">
    <property type="entry name" value="AAA+_ATPase"/>
</dbReference>
<dbReference type="PROSITE" id="PS50004">
    <property type="entry name" value="C2"/>
    <property type="match status" value="1"/>
</dbReference>
<feature type="compositionally biased region" description="Low complexity" evidence="3">
    <location>
        <begin position="294"/>
        <end position="308"/>
    </location>
</feature>
<dbReference type="CDD" id="cd04051">
    <property type="entry name" value="C2_SRC2_like"/>
    <property type="match status" value="1"/>
</dbReference>
<feature type="transmembrane region" description="Helical" evidence="4">
    <location>
        <begin position="2286"/>
        <end position="2306"/>
    </location>
</feature>
<keyword evidence="7" id="KW-1185">Reference proteome</keyword>
<feature type="coiled-coil region" evidence="2">
    <location>
        <begin position="1197"/>
        <end position="1224"/>
    </location>
</feature>
<dbReference type="Pfam" id="PF01434">
    <property type="entry name" value="Peptidase_M41"/>
    <property type="match status" value="1"/>
</dbReference>
<dbReference type="InterPro" id="IPR037219">
    <property type="entry name" value="Peptidase_M41-like"/>
</dbReference>
<keyword evidence="2" id="KW-0175">Coiled coil</keyword>
<name>A0A8S1ZYI1_ARAAE</name>
<evidence type="ECO:0000256" key="4">
    <source>
        <dbReference type="SAM" id="Phobius"/>
    </source>
</evidence>
<evidence type="ECO:0000259" key="5">
    <source>
        <dbReference type="PROSITE" id="PS50004"/>
    </source>
</evidence>
<evidence type="ECO:0000256" key="1">
    <source>
        <dbReference type="ARBA" id="ARBA00022946"/>
    </source>
</evidence>
<dbReference type="InterPro" id="IPR009291">
    <property type="entry name" value="Vps62"/>
</dbReference>
<feature type="compositionally biased region" description="Polar residues" evidence="3">
    <location>
        <begin position="189"/>
        <end position="200"/>
    </location>
</feature>
<dbReference type="GO" id="GO:0016887">
    <property type="term" value="F:ATP hydrolysis activity"/>
    <property type="evidence" value="ECO:0007669"/>
    <property type="project" value="InterPro"/>
</dbReference>
<evidence type="ECO:0000313" key="7">
    <source>
        <dbReference type="Proteomes" id="UP000682877"/>
    </source>
</evidence>
<dbReference type="Gene3D" id="2.60.40.150">
    <property type="entry name" value="C2 domain"/>
    <property type="match status" value="1"/>
</dbReference>
<dbReference type="SUPFAM" id="SSF49562">
    <property type="entry name" value="C2 domain (Calcium/lipid-binding domain, CaLB)"/>
    <property type="match status" value="1"/>
</dbReference>
<dbReference type="Proteomes" id="UP000682877">
    <property type="component" value="Chromosome 3"/>
</dbReference>
<gene>
    <name evidence="6" type="ORF">AARE701A_LOCUS6299</name>
</gene>
<dbReference type="Pfam" id="PF00004">
    <property type="entry name" value="AAA"/>
    <property type="match status" value="1"/>
</dbReference>
<dbReference type="PANTHER" id="PTHR48203">
    <property type="entry name" value="BNAC01G40110D PROTEIN"/>
    <property type="match status" value="1"/>
</dbReference>
<keyword evidence="4" id="KW-0812">Transmembrane</keyword>
<dbReference type="SUPFAM" id="SSF140990">
    <property type="entry name" value="FtsH protease domain-like"/>
    <property type="match status" value="1"/>
</dbReference>
<dbReference type="SMART" id="SM00382">
    <property type="entry name" value="AAA"/>
    <property type="match status" value="1"/>
</dbReference>
<keyword evidence="4" id="KW-1133">Transmembrane helix</keyword>
<feature type="region of interest" description="Disordered" evidence="3">
    <location>
        <begin position="263"/>
        <end position="338"/>
    </location>
</feature>
<dbReference type="InterPro" id="IPR044750">
    <property type="entry name" value="C2_SRC2/BAP"/>
</dbReference>
<dbReference type="GO" id="GO:0005737">
    <property type="term" value="C:cytoplasm"/>
    <property type="evidence" value="ECO:0007669"/>
    <property type="project" value="UniProtKB-ARBA"/>
</dbReference>
<dbReference type="GO" id="GO:0006508">
    <property type="term" value="P:proteolysis"/>
    <property type="evidence" value="ECO:0007669"/>
    <property type="project" value="InterPro"/>
</dbReference>